<evidence type="ECO:0000313" key="9">
    <source>
        <dbReference type="EMBL" id="SHI03682.1"/>
    </source>
</evidence>
<keyword evidence="6" id="KW-0472">Membrane</keyword>
<comment type="similarity">
    <text evidence="2">Belongs to the outer membrane factor (OMF) (TC 1.B.17) family.</text>
</comment>
<evidence type="ECO:0000313" key="10">
    <source>
        <dbReference type="Proteomes" id="UP000184268"/>
    </source>
</evidence>
<dbReference type="Pfam" id="PF02321">
    <property type="entry name" value="OEP"/>
    <property type="match status" value="2"/>
</dbReference>
<dbReference type="GO" id="GO:0009279">
    <property type="term" value="C:cell outer membrane"/>
    <property type="evidence" value="ECO:0007669"/>
    <property type="project" value="UniProtKB-SubCell"/>
</dbReference>
<reference evidence="10" key="1">
    <citation type="submission" date="2016-11" db="EMBL/GenBank/DDBJ databases">
        <authorList>
            <person name="Varghese N."/>
            <person name="Submissions S."/>
        </authorList>
    </citation>
    <scope>NUCLEOTIDE SEQUENCE [LARGE SCALE GENOMIC DNA]</scope>
    <source>
        <strain evidence="10">DSM 16917</strain>
    </source>
</reference>
<organism evidence="9 10">
    <name type="scientific">Ferrimonas marina</name>
    <dbReference type="NCBI Taxonomy" id="299255"/>
    <lineage>
        <taxon>Bacteria</taxon>
        <taxon>Pseudomonadati</taxon>
        <taxon>Pseudomonadota</taxon>
        <taxon>Gammaproteobacteria</taxon>
        <taxon>Alteromonadales</taxon>
        <taxon>Ferrimonadaceae</taxon>
        <taxon>Ferrimonas</taxon>
    </lineage>
</organism>
<dbReference type="GO" id="GO:0015562">
    <property type="term" value="F:efflux transmembrane transporter activity"/>
    <property type="evidence" value="ECO:0007669"/>
    <property type="project" value="InterPro"/>
</dbReference>
<dbReference type="GO" id="GO:1990281">
    <property type="term" value="C:efflux pump complex"/>
    <property type="evidence" value="ECO:0007669"/>
    <property type="project" value="TreeGrafter"/>
</dbReference>
<dbReference type="Gene3D" id="1.20.1600.10">
    <property type="entry name" value="Outer membrane efflux proteins (OEP)"/>
    <property type="match status" value="1"/>
</dbReference>
<protein>
    <submittedName>
        <fullName evidence="9">Outer membrane protein, adhesin transport system</fullName>
    </submittedName>
</protein>
<keyword evidence="4" id="KW-1134">Transmembrane beta strand</keyword>
<dbReference type="InterPro" id="IPR010130">
    <property type="entry name" value="T1SS_OMP_TolC"/>
</dbReference>
<accession>A0A1M5XVD9</accession>
<dbReference type="InterPro" id="IPR051906">
    <property type="entry name" value="TolC-like"/>
</dbReference>
<keyword evidence="10" id="KW-1185">Reference proteome</keyword>
<dbReference type="EMBL" id="FQXG01000006">
    <property type="protein sequence ID" value="SHI03682.1"/>
    <property type="molecule type" value="Genomic_DNA"/>
</dbReference>
<keyword evidence="3" id="KW-0813">Transport</keyword>
<evidence type="ECO:0000256" key="5">
    <source>
        <dbReference type="ARBA" id="ARBA00022692"/>
    </source>
</evidence>
<keyword evidence="5" id="KW-0812">Transmembrane</keyword>
<dbReference type="PANTHER" id="PTHR30026:SF22">
    <property type="entry name" value="OUTER MEMBRANE EFFLUX PROTEIN"/>
    <property type="match status" value="1"/>
</dbReference>
<feature type="signal peptide" evidence="8">
    <location>
        <begin position="1"/>
        <end position="21"/>
    </location>
</feature>
<dbReference type="PANTHER" id="PTHR30026">
    <property type="entry name" value="OUTER MEMBRANE PROTEIN TOLC"/>
    <property type="match status" value="1"/>
</dbReference>
<evidence type="ECO:0000256" key="7">
    <source>
        <dbReference type="ARBA" id="ARBA00023237"/>
    </source>
</evidence>
<comment type="subcellular location">
    <subcellularLocation>
        <location evidence="1">Cell outer membrane</location>
    </subcellularLocation>
</comment>
<dbReference type="GO" id="GO:0015288">
    <property type="term" value="F:porin activity"/>
    <property type="evidence" value="ECO:0007669"/>
    <property type="project" value="TreeGrafter"/>
</dbReference>
<feature type="chain" id="PRO_5009915089" evidence="8">
    <location>
        <begin position="22"/>
        <end position="440"/>
    </location>
</feature>
<sequence length="440" mass="49317">MMKTQISAALLAASLCAPLYAKSLEQTVAYTLDTHPQVRQQFNRFKATEEQVNQVRGGYFPQVDLFGRYGYQQSDTPVGRTRSGDHDLETTPQQAGVSLSQLLFDGFRTPGEVERLGKEAAADQWALFAQAEDTALDVAQVYTGVLKARHQLELAEHNLDNHRTIHDKIVERSQSGLGDSADLAQSTGRLARAHANRVAAVNNLLDAEAQFRQVTNDEPVDLVSPMPDHDRLPSDLAAALLATDNHPVLRSAQLDIAAAQAERTVARANYYPELNLKLEGSWGQDLDNYEGHNNDLSAMLEFKYNLFAGGSTKARSREAAYKLGSAKSVREQAQRSVFEGMRLAWNAYEQLALQREFIRQHVEAAKEAQLAYSEQFRLGQRTLLDLLDTENELFLARQDYIDAEMDELMAKYRVLNASGQLLDSLRITRPSQWNAERDYE</sequence>
<dbReference type="Proteomes" id="UP000184268">
    <property type="component" value="Unassembled WGS sequence"/>
</dbReference>
<evidence type="ECO:0000256" key="3">
    <source>
        <dbReference type="ARBA" id="ARBA00022448"/>
    </source>
</evidence>
<evidence type="ECO:0000256" key="4">
    <source>
        <dbReference type="ARBA" id="ARBA00022452"/>
    </source>
</evidence>
<proteinExistence type="inferred from homology"/>
<keyword evidence="8" id="KW-0732">Signal</keyword>
<evidence type="ECO:0000256" key="6">
    <source>
        <dbReference type="ARBA" id="ARBA00023136"/>
    </source>
</evidence>
<name>A0A1M5XVD9_9GAMM</name>
<evidence type="ECO:0000256" key="8">
    <source>
        <dbReference type="SAM" id="SignalP"/>
    </source>
</evidence>
<dbReference type="SUPFAM" id="SSF56954">
    <property type="entry name" value="Outer membrane efflux proteins (OEP)"/>
    <property type="match status" value="1"/>
</dbReference>
<dbReference type="STRING" id="299255.SAMN02745129_3727"/>
<dbReference type="AlphaFoldDB" id="A0A1M5XVD9"/>
<evidence type="ECO:0000256" key="1">
    <source>
        <dbReference type="ARBA" id="ARBA00004442"/>
    </source>
</evidence>
<dbReference type="NCBIfam" id="TIGR01844">
    <property type="entry name" value="type_I_sec_TolC"/>
    <property type="match status" value="1"/>
</dbReference>
<keyword evidence="7" id="KW-0998">Cell outer membrane</keyword>
<evidence type="ECO:0000256" key="2">
    <source>
        <dbReference type="ARBA" id="ARBA00007613"/>
    </source>
</evidence>
<gene>
    <name evidence="9" type="ORF">SAMN02745129_3727</name>
</gene>
<dbReference type="InterPro" id="IPR003423">
    <property type="entry name" value="OMP_efflux"/>
</dbReference>